<evidence type="ECO:0000313" key="1">
    <source>
        <dbReference type="EMBL" id="OCH93274.1"/>
    </source>
</evidence>
<organism evidence="1 2">
    <name type="scientific">Obba rivulosa</name>
    <dbReference type="NCBI Taxonomy" id="1052685"/>
    <lineage>
        <taxon>Eukaryota</taxon>
        <taxon>Fungi</taxon>
        <taxon>Dikarya</taxon>
        <taxon>Basidiomycota</taxon>
        <taxon>Agaricomycotina</taxon>
        <taxon>Agaricomycetes</taxon>
        <taxon>Polyporales</taxon>
        <taxon>Gelatoporiaceae</taxon>
        <taxon>Obba</taxon>
    </lineage>
</organism>
<accession>A0A8E2DPB5</accession>
<sequence>MSGNKLPRYRDLDQSSLRSIPRTLKRASVSNGGDVAITEVHALYLFYGEFVPTSDSEYSELS</sequence>
<keyword evidence="2" id="KW-1185">Reference proteome</keyword>
<dbReference type="Proteomes" id="UP000250043">
    <property type="component" value="Unassembled WGS sequence"/>
</dbReference>
<dbReference type="EMBL" id="KV722357">
    <property type="protein sequence ID" value="OCH93274.1"/>
    <property type="molecule type" value="Genomic_DNA"/>
</dbReference>
<gene>
    <name evidence="1" type="ORF">OBBRIDRAFT_339098</name>
</gene>
<protein>
    <submittedName>
        <fullName evidence="1">Uncharacterized protein</fullName>
    </submittedName>
</protein>
<proteinExistence type="predicted"/>
<reference evidence="1 2" key="1">
    <citation type="submission" date="2016-07" db="EMBL/GenBank/DDBJ databases">
        <title>Draft genome of the white-rot fungus Obba rivulosa 3A-2.</title>
        <authorList>
            <consortium name="DOE Joint Genome Institute"/>
            <person name="Miettinen O."/>
            <person name="Riley R."/>
            <person name="Acob R."/>
            <person name="Barry K."/>
            <person name="Cullen D."/>
            <person name="De Vries R."/>
            <person name="Hainaut M."/>
            <person name="Hatakka A."/>
            <person name="Henrissat B."/>
            <person name="Hilden K."/>
            <person name="Kuo R."/>
            <person name="Labutti K."/>
            <person name="Lipzen A."/>
            <person name="Makela M.R."/>
            <person name="Sandor L."/>
            <person name="Spatafora J.W."/>
            <person name="Grigoriev I.V."/>
            <person name="Hibbett D.S."/>
        </authorList>
    </citation>
    <scope>NUCLEOTIDE SEQUENCE [LARGE SCALE GENOMIC DNA]</scope>
    <source>
        <strain evidence="1 2">3A-2</strain>
    </source>
</reference>
<dbReference type="AlphaFoldDB" id="A0A8E2DPB5"/>
<evidence type="ECO:0000313" key="2">
    <source>
        <dbReference type="Proteomes" id="UP000250043"/>
    </source>
</evidence>
<name>A0A8E2DPB5_9APHY</name>